<dbReference type="OrthoDB" id="388108at2"/>
<protein>
    <submittedName>
        <fullName evidence="2">Putative chromosome segregation ATPase</fullName>
    </submittedName>
</protein>
<dbReference type="KEGG" id="stur:STURON_00743"/>
<keyword evidence="1" id="KW-0175">Coiled coil</keyword>
<feature type="coiled-coil region" evidence="1">
    <location>
        <begin position="83"/>
        <end position="288"/>
    </location>
</feature>
<evidence type="ECO:0000313" key="3">
    <source>
        <dbReference type="Proteomes" id="UP000067243"/>
    </source>
</evidence>
<organism evidence="2 3">
    <name type="scientific">Spiroplasma turonicum</name>
    <dbReference type="NCBI Taxonomy" id="216946"/>
    <lineage>
        <taxon>Bacteria</taxon>
        <taxon>Bacillati</taxon>
        <taxon>Mycoplasmatota</taxon>
        <taxon>Mollicutes</taxon>
        <taxon>Entomoplasmatales</taxon>
        <taxon>Spiroplasmataceae</taxon>
        <taxon>Spiroplasma</taxon>
    </lineage>
</organism>
<dbReference type="Proteomes" id="UP000067243">
    <property type="component" value="Chromosome"/>
</dbReference>
<dbReference type="Pfam" id="PF09903">
    <property type="entry name" value="DUF2130"/>
    <property type="match status" value="1"/>
</dbReference>
<accession>A0A0K1P721</accession>
<sequence>MTFVFECPNCHYKITDVDFKQDERILSSLKTIFDNHKDEYIKNIKSELVAEINKQQTTEFDKKLAIKENEFNLKIQEEKDKLNKIINDQLIELNNNKNNLKLLENEIQISITKEKQKEIDALKENIASLNSIIKNNELESQKLVAEKINELNILKQKELDELNNKLTAQTIELSNSKSTLQSILDKKVLEITNNKQKEIDNLKEEIKKLEILVQNNKSELNSTVLKKENELQKIITELKAELSNSNNLLEKEIAKKEAEFIKKLQEETAKYQNEININNKQIKELEMANMANKVIQNKIKGENFEHDVYGELLKVFEDDKVIKITSQDKKADYLQEVILDNKTIGKIVYEVKNAEWSNVWEKKLIEDMAKQGSKYGILVATSFNKKYPGIPFKKSDISQNIYICDADSFIFIGQIIRSIIKLEHKFEMQKNITDYDEKIKGFNSWKEVHLPKLLKICEDSFERIKDSEQSIIKKVDEIRIAREKMQNNALHNIRVYIEELNF</sequence>
<name>A0A0K1P721_9MOLU</name>
<keyword evidence="3" id="KW-1185">Reference proteome</keyword>
<dbReference type="AlphaFoldDB" id="A0A0K1P721"/>
<proteinExistence type="predicted"/>
<dbReference type="STRING" id="216946.STURO_v1c07400"/>
<dbReference type="PATRIC" id="fig|216946.3.peg.772"/>
<dbReference type="RefSeq" id="WP_075048568.1">
    <property type="nucleotide sequence ID" value="NZ_CP012328.1"/>
</dbReference>
<dbReference type="InterPro" id="IPR019219">
    <property type="entry name" value="DUF2130"/>
</dbReference>
<reference evidence="2 3" key="1">
    <citation type="journal article" date="2015" name="Genome Announc.">
        <title>Complete Genome Sequence of Spiroplasma turonicum Strain Tab4cT, a Parasite of a Horse Fly, Haematopota sp. (Diptera: Tabanidae).</title>
        <authorList>
            <person name="Davis R.E."/>
            <person name="Shao J."/>
            <person name="Zhao Y."/>
            <person name="Gasparich G.E."/>
            <person name="Gaynor B.J."/>
            <person name="Donofrio N."/>
        </authorList>
    </citation>
    <scope>NUCLEOTIDE SEQUENCE [LARGE SCALE GENOMIC DNA]</scope>
    <source>
        <strain evidence="2 3">Tab4c</strain>
    </source>
</reference>
<evidence type="ECO:0000256" key="1">
    <source>
        <dbReference type="SAM" id="Coils"/>
    </source>
</evidence>
<evidence type="ECO:0000313" key="2">
    <source>
        <dbReference type="EMBL" id="AKU79989.1"/>
    </source>
</evidence>
<gene>
    <name evidence="2" type="ORF">STURON_00743</name>
</gene>
<dbReference type="EMBL" id="CP012328">
    <property type="protein sequence ID" value="AKU79989.1"/>
    <property type="molecule type" value="Genomic_DNA"/>
</dbReference>